<evidence type="ECO:0000313" key="1">
    <source>
        <dbReference type="EMBL" id="KKK93048.1"/>
    </source>
</evidence>
<protein>
    <submittedName>
        <fullName evidence="1">Uncharacterized protein</fullName>
    </submittedName>
</protein>
<accession>A0A0F8ZH26</accession>
<dbReference type="AlphaFoldDB" id="A0A0F8ZH26"/>
<proteinExistence type="predicted"/>
<gene>
    <name evidence="1" type="ORF">LCGC14_2696800</name>
</gene>
<comment type="caution">
    <text evidence="1">The sequence shown here is derived from an EMBL/GenBank/DDBJ whole genome shotgun (WGS) entry which is preliminary data.</text>
</comment>
<reference evidence="1" key="1">
    <citation type="journal article" date="2015" name="Nature">
        <title>Complex archaea that bridge the gap between prokaryotes and eukaryotes.</title>
        <authorList>
            <person name="Spang A."/>
            <person name="Saw J.H."/>
            <person name="Jorgensen S.L."/>
            <person name="Zaremba-Niedzwiedzka K."/>
            <person name="Martijn J."/>
            <person name="Lind A.E."/>
            <person name="van Eijk R."/>
            <person name="Schleper C."/>
            <person name="Guy L."/>
            <person name="Ettema T.J."/>
        </authorList>
    </citation>
    <scope>NUCLEOTIDE SEQUENCE</scope>
</reference>
<dbReference type="EMBL" id="LAZR01047942">
    <property type="protein sequence ID" value="KKK93048.1"/>
    <property type="molecule type" value="Genomic_DNA"/>
</dbReference>
<organism evidence="1">
    <name type="scientific">marine sediment metagenome</name>
    <dbReference type="NCBI Taxonomy" id="412755"/>
    <lineage>
        <taxon>unclassified sequences</taxon>
        <taxon>metagenomes</taxon>
        <taxon>ecological metagenomes</taxon>
    </lineage>
</organism>
<sequence>MLRRDFFKGLAVAAVATPLLLTNINPQRDWVGADVGGEKFLFVGDNRYQKMKAQALNMHLMEMNEVFMHGVKMTRFKHPFGFEVNVIKHPILTKAGA</sequence>
<name>A0A0F8ZH26_9ZZZZ</name>